<dbReference type="Proteomes" id="UP000076584">
    <property type="component" value="Unassembled WGS sequence"/>
</dbReference>
<gene>
    <name evidence="2" type="ORF">CI238_10874</name>
</gene>
<accession>A0A161YBU3</accession>
<feature type="compositionally biased region" description="Low complexity" evidence="1">
    <location>
        <begin position="7"/>
        <end position="43"/>
    </location>
</feature>
<feature type="compositionally biased region" description="Pro residues" evidence="1">
    <location>
        <begin position="44"/>
        <end position="56"/>
    </location>
</feature>
<proteinExistence type="predicted"/>
<dbReference type="AlphaFoldDB" id="A0A161YBU3"/>
<evidence type="ECO:0000256" key="1">
    <source>
        <dbReference type="SAM" id="MobiDB-lite"/>
    </source>
</evidence>
<protein>
    <submittedName>
        <fullName evidence="2">Uncharacterized protein</fullName>
    </submittedName>
</protein>
<evidence type="ECO:0000313" key="3">
    <source>
        <dbReference type="Proteomes" id="UP000076584"/>
    </source>
</evidence>
<feature type="region of interest" description="Disordered" evidence="1">
    <location>
        <begin position="1"/>
        <end position="100"/>
    </location>
</feature>
<dbReference type="EMBL" id="LFIW01000320">
    <property type="protein sequence ID" value="KZL87222.1"/>
    <property type="molecule type" value="Genomic_DNA"/>
</dbReference>
<evidence type="ECO:0000313" key="2">
    <source>
        <dbReference type="EMBL" id="KZL87222.1"/>
    </source>
</evidence>
<comment type="caution">
    <text evidence="2">The sequence shown here is derived from an EMBL/GenBank/DDBJ whole genome shotgun (WGS) entry which is preliminary data.</text>
</comment>
<name>A0A161YBU3_COLIC</name>
<feature type="compositionally biased region" description="Pro residues" evidence="1">
    <location>
        <begin position="63"/>
        <end position="72"/>
    </location>
</feature>
<reference evidence="2 3" key="1">
    <citation type="submission" date="2015-06" db="EMBL/GenBank/DDBJ databases">
        <title>Survival trade-offs in plant roots during colonization by closely related pathogenic and mutualistic fungi.</title>
        <authorList>
            <person name="Hacquard S."/>
            <person name="Kracher B."/>
            <person name="Hiruma K."/>
            <person name="Weinman A."/>
            <person name="Muench P."/>
            <person name="Garrido Oter R."/>
            <person name="Ver Loren van Themaat E."/>
            <person name="Dallerey J.-F."/>
            <person name="Damm U."/>
            <person name="Henrissat B."/>
            <person name="Lespinet O."/>
            <person name="Thon M."/>
            <person name="Kemen E."/>
            <person name="McHardy A.C."/>
            <person name="Schulze-Lefert P."/>
            <person name="O'Connell R.J."/>
        </authorList>
    </citation>
    <scope>NUCLEOTIDE SEQUENCE [LARGE SCALE GENOMIC DNA]</scope>
    <source>
        <strain evidence="2 3">MAFF 238704</strain>
    </source>
</reference>
<feature type="non-terminal residue" evidence="2">
    <location>
        <position position="1"/>
    </location>
</feature>
<organism evidence="2 3">
    <name type="scientific">Colletotrichum incanum</name>
    <name type="common">Soybean anthracnose fungus</name>
    <dbReference type="NCBI Taxonomy" id="1573173"/>
    <lineage>
        <taxon>Eukaryota</taxon>
        <taxon>Fungi</taxon>
        <taxon>Dikarya</taxon>
        <taxon>Ascomycota</taxon>
        <taxon>Pezizomycotina</taxon>
        <taxon>Sordariomycetes</taxon>
        <taxon>Hypocreomycetidae</taxon>
        <taxon>Glomerellales</taxon>
        <taxon>Glomerellaceae</taxon>
        <taxon>Colletotrichum</taxon>
        <taxon>Colletotrichum spaethianum species complex</taxon>
    </lineage>
</organism>
<sequence length="140" mass="14358">LLLIQHSPRCSSLSSSYLCSPSRLRPSPRSPSKSVPRLAEAPTTAPPRSTPPPTPPATMSRPVPLPEAPPTPTATTTTRASTSMSAARGTSFPLGPAASTPEVLRVLTALSSTLLAARLARSPTLVPAATPLLVAPAPLK</sequence>
<keyword evidence="3" id="KW-1185">Reference proteome</keyword>
<feature type="compositionally biased region" description="Low complexity" evidence="1">
    <location>
        <begin position="73"/>
        <end position="91"/>
    </location>
</feature>